<evidence type="ECO:0000313" key="4">
    <source>
        <dbReference type="Proteomes" id="UP001448207"/>
    </source>
</evidence>
<gene>
    <name evidence="3" type="ORF">J3Q64DRAFT_1677001</name>
</gene>
<evidence type="ECO:0000256" key="1">
    <source>
        <dbReference type="SAM" id="MobiDB-lite"/>
    </source>
</evidence>
<dbReference type="EMBL" id="JBCLYO010000007">
    <property type="protein sequence ID" value="KAL0087436.1"/>
    <property type="molecule type" value="Genomic_DNA"/>
</dbReference>
<dbReference type="PANTHER" id="PTHR28208:SF3">
    <property type="entry name" value="PHOSPHATIDATE PHOSPHATASE APP1"/>
    <property type="match status" value="1"/>
</dbReference>
<dbReference type="Proteomes" id="UP001448207">
    <property type="component" value="Unassembled WGS sequence"/>
</dbReference>
<dbReference type="Pfam" id="PF09949">
    <property type="entry name" value="APP1_cat"/>
    <property type="match status" value="1"/>
</dbReference>
<protein>
    <recommendedName>
        <fullName evidence="2">Phosphatidate phosphatase APP1 catalytic domain-containing protein</fullName>
    </recommendedName>
</protein>
<reference evidence="3 4" key="1">
    <citation type="submission" date="2024-04" db="EMBL/GenBank/DDBJ databases">
        <title>Symmetric and asymmetric DNA N6-adenine methylation regulates different biological responses in Mucorales.</title>
        <authorList>
            <consortium name="Lawrence Berkeley National Laboratory"/>
            <person name="Lax C."/>
            <person name="Mondo S.J."/>
            <person name="Osorio-Concepcion M."/>
            <person name="Muszewska A."/>
            <person name="Corrochano-Luque M."/>
            <person name="Gutierrez G."/>
            <person name="Riley R."/>
            <person name="Lipzen A."/>
            <person name="Guo J."/>
            <person name="Hundley H."/>
            <person name="Amirebrahimi M."/>
            <person name="Ng V."/>
            <person name="Lorenzo-Gutierrez D."/>
            <person name="Binder U."/>
            <person name="Yang J."/>
            <person name="Song Y."/>
            <person name="Canovas D."/>
            <person name="Navarro E."/>
            <person name="Freitag M."/>
            <person name="Gabaldon T."/>
            <person name="Grigoriev I.V."/>
            <person name="Corrochano L.M."/>
            <person name="Nicolas F.E."/>
            <person name="Garre V."/>
        </authorList>
    </citation>
    <scope>NUCLEOTIDE SEQUENCE [LARGE SCALE GENOMIC DNA]</scope>
    <source>
        <strain evidence="3 4">L51</strain>
    </source>
</reference>
<feature type="domain" description="Phosphatidate phosphatase APP1 catalytic" evidence="2">
    <location>
        <begin position="203"/>
        <end position="350"/>
    </location>
</feature>
<feature type="region of interest" description="Disordered" evidence="1">
    <location>
        <begin position="425"/>
        <end position="444"/>
    </location>
</feature>
<evidence type="ECO:0000313" key="3">
    <source>
        <dbReference type="EMBL" id="KAL0087436.1"/>
    </source>
</evidence>
<dbReference type="PANTHER" id="PTHR28208">
    <property type="entry name" value="PHOSPHATIDATE PHOSPHATASE APP1"/>
    <property type="match status" value="1"/>
</dbReference>
<name>A0ABR3B2L0_PHYBL</name>
<keyword evidence="4" id="KW-1185">Reference proteome</keyword>
<evidence type="ECO:0000259" key="2">
    <source>
        <dbReference type="Pfam" id="PF09949"/>
    </source>
</evidence>
<comment type="caution">
    <text evidence="3">The sequence shown here is derived from an EMBL/GenBank/DDBJ whole genome shotgun (WGS) entry which is preliminary data.</text>
</comment>
<sequence length="516" mass="58801">MFEKRFSYFMAKNKRNKVFIIKATGPISLQDSRRDPYSLSSSLNDDEQFPGLYETEAIDYASYLNRPFSWTTPPFGRPKNPLSIVLNSSIVSRAMSGSLIDRYTTYDCPSYFDYLQNTPPLNTGSSQHPLDPLQESFVSENTGFFGGTFEISDEQVQNWAKQHGLCDPRLIQLRSDPSPQPNPTKSNFLPTTGLVSLIRPSGISIISDIDDTIKDTRVLNGARTVISNTFFKEPKDVDGMADAYMGWYTQGASFHYVSNSPFQLLPMLDRFIHQNQFPPGSIHLRADSSLFSRLVKVAGQAKRDAILLIMSDFPHRRFVLVGDSGEIDLEIYSQIALENPGRILKIFIRDVTTPFFDQPSSTSTSSVSAKQTWIQSTTRRSGSFLSLLLSSKRKMSEDSQDSDDQEHGKNLLDVKEWHTKAWLEETEEKSKSETEEEEEERIRRRGIRRRWSDQDNLIIKSQESERLSERLAAARAAVPAVDIVLFSNAEELSQDNQVRDALWKHWDDQSMQQKEN</sequence>
<proteinExistence type="predicted"/>
<organism evidence="3 4">
    <name type="scientific">Phycomyces blakesleeanus</name>
    <dbReference type="NCBI Taxonomy" id="4837"/>
    <lineage>
        <taxon>Eukaryota</taxon>
        <taxon>Fungi</taxon>
        <taxon>Fungi incertae sedis</taxon>
        <taxon>Mucoromycota</taxon>
        <taxon>Mucoromycotina</taxon>
        <taxon>Mucoromycetes</taxon>
        <taxon>Mucorales</taxon>
        <taxon>Phycomycetaceae</taxon>
        <taxon>Phycomyces</taxon>
    </lineage>
</organism>
<dbReference type="InterPro" id="IPR052935">
    <property type="entry name" value="Mg2+_PAP"/>
</dbReference>
<accession>A0ABR3B2L0</accession>
<dbReference type="InterPro" id="IPR019236">
    <property type="entry name" value="APP1_cat"/>
</dbReference>